<evidence type="ECO:0000313" key="2">
    <source>
        <dbReference type="EMBL" id="EKX33841.1"/>
    </source>
</evidence>
<feature type="transmembrane region" description="Helical" evidence="1">
    <location>
        <begin position="1077"/>
        <end position="1095"/>
    </location>
</feature>
<dbReference type="HOGENOM" id="CLU_260291_0_0_1"/>
<reference evidence="3" key="3">
    <citation type="submission" date="2015-06" db="UniProtKB">
        <authorList>
            <consortium name="EnsemblProtists"/>
        </authorList>
    </citation>
    <scope>IDENTIFICATION</scope>
</reference>
<proteinExistence type="predicted"/>
<protein>
    <submittedName>
        <fullName evidence="2 3">Uncharacterized protein</fullName>
    </submittedName>
</protein>
<dbReference type="EnsemblProtists" id="EKX33841">
    <property type="protein sequence ID" value="EKX33841"/>
    <property type="gene ID" value="GUITHDRAFT_147625"/>
</dbReference>
<feature type="transmembrane region" description="Helical" evidence="1">
    <location>
        <begin position="637"/>
        <end position="663"/>
    </location>
</feature>
<feature type="transmembrane region" description="Helical" evidence="1">
    <location>
        <begin position="965"/>
        <end position="987"/>
    </location>
</feature>
<evidence type="ECO:0000313" key="3">
    <source>
        <dbReference type="EnsemblProtists" id="EKX33841"/>
    </source>
</evidence>
<dbReference type="KEGG" id="gtt:GUITHDRAFT_147625"/>
<organism evidence="2">
    <name type="scientific">Guillardia theta (strain CCMP2712)</name>
    <name type="common">Cryptophyte</name>
    <dbReference type="NCBI Taxonomy" id="905079"/>
    <lineage>
        <taxon>Eukaryota</taxon>
        <taxon>Cryptophyceae</taxon>
        <taxon>Pyrenomonadales</taxon>
        <taxon>Geminigeraceae</taxon>
        <taxon>Guillardia</taxon>
    </lineage>
</organism>
<dbReference type="PaxDb" id="55529-EKX33841"/>
<reference evidence="4" key="2">
    <citation type="submission" date="2012-11" db="EMBL/GenBank/DDBJ databases">
        <authorList>
            <person name="Kuo A."/>
            <person name="Curtis B.A."/>
            <person name="Tanifuji G."/>
            <person name="Burki F."/>
            <person name="Gruber A."/>
            <person name="Irimia M."/>
            <person name="Maruyama S."/>
            <person name="Arias M.C."/>
            <person name="Ball S.G."/>
            <person name="Gile G.H."/>
            <person name="Hirakawa Y."/>
            <person name="Hopkins J.F."/>
            <person name="Rensing S.A."/>
            <person name="Schmutz J."/>
            <person name="Symeonidi A."/>
            <person name="Elias M."/>
            <person name="Eveleigh R.J."/>
            <person name="Herman E.K."/>
            <person name="Klute M.J."/>
            <person name="Nakayama T."/>
            <person name="Obornik M."/>
            <person name="Reyes-Prieto A."/>
            <person name="Armbrust E.V."/>
            <person name="Aves S.J."/>
            <person name="Beiko R.G."/>
            <person name="Coutinho P."/>
            <person name="Dacks J.B."/>
            <person name="Durnford D.G."/>
            <person name="Fast N.M."/>
            <person name="Green B.R."/>
            <person name="Grisdale C."/>
            <person name="Hempe F."/>
            <person name="Henrissat B."/>
            <person name="Hoppner M.P."/>
            <person name="Ishida K.-I."/>
            <person name="Kim E."/>
            <person name="Koreny L."/>
            <person name="Kroth P.G."/>
            <person name="Liu Y."/>
            <person name="Malik S.-B."/>
            <person name="Maier U.G."/>
            <person name="McRose D."/>
            <person name="Mock T."/>
            <person name="Neilson J.A."/>
            <person name="Onodera N.T."/>
            <person name="Poole A.M."/>
            <person name="Pritham E.J."/>
            <person name="Richards T.A."/>
            <person name="Rocap G."/>
            <person name="Roy S.W."/>
            <person name="Sarai C."/>
            <person name="Schaack S."/>
            <person name="Shirato S."/>
            <person name="Slamovits C.H."/>
            <person name="Spencer D.F."/>
            <person name="Suzuki S."/>
            <person name="Worden A.Z."/>
            <person name="Zauner S."/>
            <person name="Barry K."/>
            <person name="Bell C."/>
            <person name="Bharti A.K."/>
            <person name="Crow J.A."/>
            <person name="Grimwood J."/>
            <person name="Kramer R."/>
            <person name="Lindquist E."/>
            <person name="Lucas S."/>
            <person name="Salamov A."/>
            <person name="McFadden G.I."/>
            <person name="Lane C.E."/>
            <person name="Keeling P.J."/>
            <person name="Gray M.W."/>
            <person name="Grigoriev I.V."/>
            <person name="Archibald J.M."/>
        </authorList>
    </citation>
    <scope>NUCLEOTIDE SEQUENCE</scope>
    <source>
        <strain evidence="4">CCMP2712</strain>
    </source>
</reference>
<keyword evidence="1" id="KW-0812">Transmembrane</keyword>
<evidence type="ECO:0000256" key="1">
    <source>
        <dbReference type="SAM" id="Phobius"/>
    </source>
</evidence>
<name>L1IC77_GUITC</name>
<dbReference type="Proteomes" id="UP000011087">
    <property type="component" value="Unassembled WGS sequence"/>
</dbReference>
<keyword evidence="1" id="KW-0472">Membrane</keyword>
<dbReference type="EMBL" id="JH993127">
    <property type="protein sequence ID" value="EKX33841.1"/>
    <property type="molecule type" value="Genomic_DNA"/>
</dbReference>
<accession>L1IC77</accession>
<feature type="transmembrane region" description="Helical" evidence="1">
    <location>
        <begin position="1210"/>
        <end position="1231"/>
    </location>
</feature>
<reference evidence="2 4" key="1">
    <citation type="journal article" date="2012" name="Nature">
        <title>Algal genomes reveal evolutionary mosaicism and the fate of nucleomorphs.</title>
        <authorList>
            <consortium name="DOE Joint Genome Institute"/>
            <person name="Curtis B.A."/>
            <person name="Tanifuji G."/>
            <person name="Burki F."/>
            <person name="Gruber A."/>
            <person name="Irimia M."/>
            <person name="Maruyama S."/>
            <person name="Arias M.C."/>
            <person name="Ball S.G."/>
            <person name="Gile G.H."/>
            <person name="Hirakawa Y."/>
            <person name="Hopkins J.F."/>
            <person name="Kuo A."/>
            <person name="Rensing S.A."/>
            <person name="Schmutz J."/>
            <person name="Symeonidi A."/>
            <person name="Elias M."/>
            <person name="Eveleigh R.J."/>
            <person name="Herman E.K."/>
            <person name="Klute M.J."/>
            <person name="Nakayama T."/>
            <person name="Obornik M."/>
            <person name="Reyes-Prieto A."/>
            <person name="Armbrust E.V."/>
            <person name="Aves S.J."/>
            <person name="Beiko R.G."/>
            <person name="Coutinho P."/>
            <person name="Dacks J.B."/>
            <person name="Durnford D.G."/>
            <person name="Fast N.M."/>
            <person name="Green B.R."/>
            <person name="Grisdale C.J."/>
            <person name="Hempel F."/>
            <person name="Henrissat B."/>
            <person name="Hoppner M.P."/>
            <person name="Ishida K."/>
            <person name="Kim E."/>
            <person name="Koreny L."/>
            <person name="Kroth P.G."/>
            <person name="Liu Y."/>
            <person name="Malik S.B."/>
            <person name="Maier U.G."/>
            <person name="McRose D."/>
            <person name="Mock T."/>
            <person name="Neilson J.A."/>
            <person name="Onodera N.T."/>
            <person name="Poole A.M."/>
            <person name="Pritham E.J."/>
            <person name="Richards T.A."/>
            <person name="Rocap G."/>
            <person name="Roy S.W."/>
            <person name="Sarai C."/>
            <person name="Schaack S."/>
            <person name="Shirato S."/>
            <person name="Slamovits C.H."/>
            <person name="Spencer D.F."/>
            <person name="Suzuki S."/>
            <person name="Worden A.Z."/>
            <person name="Zauner S."/>
            <person name="Barry K."/>
            <person name="Bell C."/>
            <person name="Bharti A.K."/>
            <person name="Crow J.A."/>
            <person name="Grimwood J."/>
            <person name="Kramer R."/>
            <person name="Lindquist E."/>
            <person name="Lucas S."/>
            <person name="Salamov A."/>
            <person name="McFadden G.I."/>
            <person name="Lane C.E."/>
            <person name="Keeling P.J."/>
            <person name="Gray M.W."/>
            <person name="Grigoriev I.V."/>
            <person name="Archibald J.M."/>
        </authorList>
    </citation>
    <scope>NUCLEOTIDE SEQUENCE</scope>
    <source>
        <strain evidence="2 4">CCMP2712</strain>
    </source>
</reference>
<dbReference type="RefSeq" id="XP_005820821.1">
    <property type="nucleotide sequence ID" value="XM_005820764.1"/>
</dbReference>
<dbReference type="GeneID" id="17290578"/>
<keyword evidence="4" id="KW-1185">Reference proteome</keyword>
<feature type="transmembrane region" description="Helical" evidence="1">
    <location>
        <begin position="919"/>
        <end position="945"/>
    </location>
</feature>
<gene>
    <name evidence="2" type="ORF">GUITHDRAFT_147625</name>
</gene>
<feature type="transmembrane region" description="Helical" evidence="1">
    <location>
        <begin position="1046"/>
        <end position="1071"/>
    </location>
</feature>
<sequence>MEEYLQAERGEQSEADTSILQEVSDNLVPPSVETPDRKLAPSKLESKEMMKMIEAAHRKKFLPTIQSIPLYDKYQAYCRSTIAFAMFFFFILFLCIGARELSSRAVVSLEDGVKKISIHIEKLETLNFAPWPIDTDTCTIRIMNTCNNRQECGYPRILGYGINHGAFGLSDTRAKVVNGDTLEVTLLPLIFWPSLPETWWNRVMCDVQIIASKDMEVEVFSEKVAVVAENVELKRLDLKGLDRSGSAIWFQGKNVRVTGSMTLKGSQSNVFLDGITMPTSASATLEILGGSIDLVTSSHPKMRISSVNEAVCLVGKFDTTPVVNATMADNVTVTSYRAAMKCDLASCEMPSWSVNVSGAYGSVGVHAVQYQEQDTAVFQGRAFSEGTYVGVDHSPIVNDVYNYAIISFQGLGIMQGGLEVVWSLQRIWWFIEGQIWPFGPFSAFTVIPQLTKYPATVSFCPAHGSRANLDLTPPLRKMMSTAVKDGAPGQWTLRNLGSYRERMQPLDVVAGKNVFYAPKDSLVPDCDYCADVFFWKSSAYVGSFSRTPASNGNCLGFGTPNACLTFSCYKKSAHIFSLVENGQATCYSNEAVEALLSNPVKFAEGSPYCWASGDVSCYTEAPHTGPSTSSRFANGRAITIFTLSLIIGAIAGVYVVLVVYFLFIRSSRIRVITGYLMRNKKTFDMITRVIKMSQNFAILNNPKPSGDAEPLLGPEGEPLLAPELSLDFFALDKIIRLPPLWYRILPRTWKEKVEMKFELTNVRVSDFASHRWIAKCSDIASLAVDDNGSPSLQGFDKNQVSNLCDCRIVYLDRSDRNEFYEWHDVLPRKAVGGDRKSAGETTTSQQFLAFQRSVREVQFVMQRLQIDVWLWFILERVTARMRLHLAPPKYPDKAPAYWEVGREIFLETIHTQLGEVQTVAAHLTFVLAPCLIFYFFLANMFYMIVKDKGTSIFGVDSDAAITQDAILLPSIIILLFLNLASMVMYYFRWRDWGIPHESTTKGGKQQVFPEGESELDSVAAFDWDDYYRRGSKSYRIRMYEQQLMKFVWAVSYMVSILFCVLVSVWVLLGMFLNPNRVAPYATAIVGLFGHVLSMFRRMKSFFDSAKGRLEQLIVDFHHQMQVQALDQIKILEGARNLGVQLDGDVRDLARKAPDAMEELGEQVGGRLKEAQDVQAQLEELFNKARRTVADVKEHEILALLSKHGISMQDIIIHVTMSSVLLCLIFLFLFLGMSAFNQGVADNWQTVINSIMTGGAAIISSFASKTDGGQALENLLMRIIEEYKKGEGADLSFSLNEELSSVLERAGHYNHDEDELR</sequence>
<keyword evidence="1" id="KW-1133">Transmembrane helix</keyword>
<evidence type="ECO:0000313" key="4">
    <source>
        <dbReference type="Proteomes" id="UP000011087"/>
    </source>
</evidence>
<feature type="transmembrane region" description="Helical" evidence="1">
    <location>
        <begin position="76"/>
        <end position="94"/>
    </location>
</feature>